<proteinExistence type="inferred from homology"/>
<dbReference type="Pfam" id="PF00905">
    <property type="entry name" value="Transpeptidase"/>
    <property type="match status" value="1"/>
</dbReference>
<dbReference type="GO" id="GO:0030288">
    <property type="term" value="C:outer membrane-bounded periplasmic space"/>
    <property type="evidence" value="ECO:0007669"/>
    <property type="project" value="TreeGrafter"/>
</dbReference>
<dbReference type="SUPFAM" id="SSF56601">
    <property type="entry name" value="beta-lactamase/transpeptidase-like"/>
    <property type="match status" value="1"/>
</dbReference>
<dbReference type="NCBIfam" id="TIGR02073">
    <property type="entry name" value="PBP_1c"/>
    <property type="match status" value="1"/>
</dbReference>
<name>A0AAE2ZTH4_9HYPH</name>
<dbReference type="SUPFAM" id="SSF53955">
    <property type="entry name" value="Lysozyme-like"/>
    <property type="match status" value="1"/>
</dbReference>
<dbReference type="InterPro" id="IPR012338">
    <property type="entry name" value="Beta-lactam/transpept-like"/>
</dbReference>
<dbReference type="GO" id="GO:0009252">
    <property type="term" value="P:peptidoglycan biosynthetic process"/>
    <property type="evidence" value="ECO:0007669"/>
    <property type="project" value="InterPro"/>
</dbReference>
<dbReference type="InterPro" id="IPR001460">
    <property type="entry name" value="PCN-bd_Tpept"/>
</dbReference>
<comment type="similarity">
    <text evidence="2">In the C-terminal section; belongs to the transpeptidase family.</text>
</comment>
<evidence type="ECO:0000256" key="5">
    <source>
        <dbReference type="ARBA" id="ARBA00022670"/>
    </source>
</evidence>
<dbReference type="GO" id="GO:0008955">
    <property type="term" value="F:peptidoglycan glycosyltransferase activity"/>
    <property type="evidence" value="ECO:0007669"/>
    <property type="project" value="UniProtKB-EC"/>
</dbReference>
<evidence type="ECO:0000313" key="16">
    <source>
        <dbReference type="Proteomes" id="UP001196509"/>
    </source>
</evidence>
<dbReference type="GO" id="GO:0006508">
    <property type="term" value="P:proteolysis"/>
    <property type="evidence" value="ECO:0007669"/>
    <property type="project" value="UniProtKB-KW"/>
</dbReference>
<dbReference type="PANTHER" id="PTHR32282">
    <property type="entry name" value="BINDING PROTEIN TRANSPEPTIDASE, PUTATIVE-RELATED"/>
    <property type="match status" value="1"/>
</dbReference>
<feature type="domain" description="Glycosyl transferase family 51" evidence="13">
    <location>
        <begin position="56"/>
        <end position="230"/>
    </location>
</feature>
<protein>
    <recommendedName>
        <fullName evidence="10">peptidoglycan glycosyltransferase</fullName>
        <ecNumber evidence="10">2.4.99.28</ecNumber>
    </recommendedName>
</protein>
<evidence type="ECO:0000256" key="10">
    <source>
        <dbReference type="ARBA" id="ARBA00044770"/>
    </source>
</evidence>
<dbReference type="GO" id="GO:0004180">
    <property type="term" value="F:carboxypeptidase activity"/>
    <property type="evidence" value="ECO:0007669"/>
    <property type="project" value="UniProtKB-KW"/>
</dbReference>
<keyword evidence="4" id="KW-0121">Carboxypeptidase</keyword>
<reference evidence="15" key="1">
    <citation type="submission" date="2021-08" db="EMBL/GenBank/DDBJ databases">
        <title>Hoeflea bacterium WL0058 sp. nov., isolated from the sediment.</title>
        <authorList>
            <person name="Wang L."/>
            <person name="Zhang D."/>
        </authorList>
    </citation>
    <scope>NUCLEOTIDE SEQUENCE</scope>
    <source>
        <strain evidence="15">WL0058</strain>
    </source>
</reference>
<evidence type="ECO:0000259" key="13">
    <source>
        <dbReference type="Pfam" id="PF00912"/>
    </source>
</evidence>
<evidence type="ECO:0000256" key="11">
    <source>
        <dbReference type="ARBA" id="ARBA00049902"/>
    </source>
</evidence>
<dbReference type="InterPro" id="IPR011815">
    <property type="entry name" value="PBP_1c"/>
</dbReference>
<evidence type="ECO:0000256" key="9">
    <source>
        <dbReference type="ARBA" id="ARBA00023268"/>
    </source>
</evidence>
<dbReference type="InterPro" id="IPR023346">
    <property type="entry name" value="Lysozyme-like_dom_sf"/>
</dbReference>
<dbReference type="InterPro" id="IPR001264">
    <property type="entry name" value="Glyco_trans_51"/>
</dbReference>
<dbReference type="RefSeq" id="WP_220231294.1">
    <property type="nucleotide sequence ID" value="NZ_JAICBX010000007.1"/>
</dbReference>
<dbReference type="AlphaFoldDB" id="A0AAE2ZTH4"/>
<keyword evidence="8" id="KW-0378">Hydrolase</keyword>
<dbReference type="Gene3D" id="3.40.710.10">
    <property type="entry name" value="DD-peptidase/beta-lactamase superfamily"/>
    <property type="match status" value="1"/>
</dbReference>
<dbReference type="PANTHER" id="PTHR32282:SF15">
    <property type="entry name" value="PENICILLIN-BINDING PROTEIN 1C"/>
    <property type="match status" value="1"/>
</dbReference>
<feature type="domain" description="Penicillin-binding C-terminal" evidence="14">
    <location>
        <begin position="612"/>
        <end position="694"/>
    </location>
</feature>
<feature type="domain" description="Penicillin-binding protein transpeptidase" evidence="12">
    <location>
        <begin position="308"/>
        <end position="544"/>
    </location>
</feature>
<keyword evidence="9" id="KW-0511">Multifunctional enzyme</keyword>
<dbReference type="InterPro" id="IPR009647">
    <property type="entry name" value="PBP_C"/>
</dbReference>
<dbReference type="EC" id="2.4.99.28" evidence="10"/>
<sequence length="698" mass="75423">MRPGRLIRWTGFASACALALALLAWPAAIWLDKTYPPPLAGFDRLSPAVTDRDGRLLRAFVNPDGRWRLPVTLSEVDPDFIDLLISYEDRRFYRHPGIDLLAMGRALWQMALHRRIVSGGSTITMQTARLLEPRPDRTVGAKILQMARALQLEKRLSKTEILQLYLTLAPYGGNLEGVRSASLSYFSKEPAGLSLEEMALLVALPQSPETRRPDRFPERARDASLRVIERAAMTGLIAEGERDRVAGLQYRARKHPLPALAPHLTRRALQGAPDKVRISTSLVRPVQQRLQSLAAGAAKRIGPNISVAIVMADSRDGSVLAEVGSADIFDASRDGWIDMTTAVRSPGSTLKPFIYGLAFQEGLVMPETVIADRPADFSGYRPQNFDMTFQGDVTVRRALQMSLNVPAVRLLEGVGPQRLTAMMRRAGAAYSFSGEEAPGLSVGLGGLGMSLKDLVQLYCGLAVAPGRALQPLDNGVDPVQPGSGNGPLMEAPAIWHVTDILRELAPPAGSANVDIAYKTGTSYGYRDAWAIGYDGRYVIGVWVGRPDNGAVPGLTGFTAAAPVLFDAFVRSGVDHAAFTPAPAGAVHLARQELPPAMRFYRGAGEAAASRGAVETAPHIAYPPAGARIALSQGRRAYSPLIVKLQGGRPPFRWLANGRPLDEPGRRRDLTWMPDGPGSANILVIDAAGRTARVDVFVE</sequence>
<dbReference type="EMBL" id="JAICBX010000007">
    <property type="protein sequence ID" value="MBW8640560.1"/>
    <property type="molecule type" value="Genomic_DNA"/>
</dbReference>
<gene>
    <name evidence="15" type="primary">pbpC</name>
    <name evidence="15" type="ORF">K1W69_25430</name>
</gene>
<keyword evidence="7" id="KW-0808">Transferase</keyword>
<dbReference type="Pfam" id="PF00912">
    <property type="entry name" value="Transgly"/>
    <property type="match status" value="1"/>
</dbReference>
<comment type="pathway">
    <text evidence="1">Cell wall biogenesis; peptidoglycan biosynthesis.</text>
</comment>
<evidence type="ECO:0000259" key="12">
    <source>
        <dbReference type="Pfam" id="PF00905"/>
    </source>
</evidence>
<evidence type="ECO:0000256" key="2">
    <source>
        <dbReference type="ARBA" id="ARBA00007090"/>
    </source>
</evidence>
<evidence type="ECO:0000256" key="1">
    <source>
        <dbReference type="ARBA" id="ARBA00004752"/>
    </source>
</evidence>
<evidence type="ECO:0000256" key="6">
    <source>
        <dbReference type="ARBA" id="ARBA00022676"/>
    </source>
</evidence>
<accession>A0AAE2ZTH4</accession>
<dbReference type="GO" id="GO:0008658">
    <property type="term" value="F:penicillin binding"/>
    <property type="evidence" value="ECO:0007669"/>
    <property type="project" value="InterPro"/>
</dbReference>
<evidence type="ECO:0000256" key="4">
    <source>
        <dbReference type="ARBA" id="ARBA00022645"/>
    </source>
</evidence>
<evidence type="ECO:0000313" key="15">
    <source>
        <dbReference type="EMBL" id="MBW8640560.1"/>
    </source>
</evidence>
<organism evidence="15 16">
    <name type="scientific">Flavimaribacter sediminis</name>
    <dbReference type="NCBI Taxonomy" id="2865987"/>
    <lineage>
        <taxon>Bacteria</taxon>
        <taxon>Pseudomonadati</taxon>
        <taxon>Pseudomonadota</taxon>
        <taxon>Alphaproteobacteria</taxon>
        <taxon>Hyphomicrobiales</taxon>
        <taxon>Rhizobiaceae</taxon>
        <taxon>Flavimaribacter</taxon>
    </lineage>
</organism>
<dbReference type="InterPro" id="IPR050396">
    <property type="entry name" value="Glycosyltr_51/Transpeptidase"/>
</dbReference>
<evidence type="ECO:0000256" key="3">
    <source>
        <dbReference type="ARBA" id="ARBA00007739"/>
    </source>
</evidence>
<comment type="caution">
    <text evidence="15">The sequence shown here is derived from an EMBL/GenBank/DDBJ whole genome shotgun (WGS) entry which is preliminary data.</text>
</comment>
<keyword evidence="16" id="KW-1185">Reference proteome</keyword>
<evidence type="ECO:0000256" key="8">
    <source>
        <dbReference type="ARBA" id="ARBA00022801"/>
    </source>
</evidence>
<dbReference type="InterPro" id="IPR036950">
    <property type="entry name" value="PBP_transglycosylase"/>
</dbReference>
<dbReference type="Gene3D" id="1.10.3810.10">
    <property type="entry name" value="Biosynthetic peptidoglycan transglycosylase-like"/>
    <property type="match status" value="1"/>
</dbReference>
<comment type="catalytic activity">
    <reaction evidence="11">
        <text>[GlcNAc-(1-&gt;4)-Mur2Ac(oyl-L-Ala-gamma-D-Glu-L-Lys-D-Ala-D-Ala)](n)-di-trans,octa-cis-undecaprenyl diphosphate + beta-D-GlcNAc-(1-&gt;4)-Mur2Ac(oyl-L-Ala-gamma-D-Glu-L-Lys-D-Ala-D-Ala)-di-trans,octa-cis-undecaprenyl diphosphate = [GlcNAc-(1-&gt;4)-Mur2Ac(oyl-L-Ala-gamma-D-Glu-L-Lys-D-Ala-D-Ala)](n+1)-di-trans,octa-cis-undecaprenyl diphosphate + di-trans,octa-cis-undecaprenyl diphosphate + H(+)</text>
        <dbReference type="Rhea" id="RHEA:23708"/>
        <dbReference type="Rhea" id="RHEA-COMP:9602"/>
        <dbReference type="Rhea" id="RHEA-COMP:9603"/>
        <dbReference type="ChEBI" id="CHEBI:15378"/>
        <dbReference type="ChEBI" id="CHEBI:58405"/>
        <dbReference type="ChEBI" id="CHEBI:60033"/>
        <dbReference type="ChEBI" id="CHEBI:78435"/>
        <dbReference type="EC" id="2.4.99.28"/>
    </reaction>
</comment>
<keyword evidence="6" id="KW-0328">Glycosyltransferase</keyword>
<dbReference type="Proteomes" id="UP001196509">
    <property type="component" value="Unassembled WGS sequence"/>
</dbReference>
<evidence type="ECO:0000259" key="14">
    <source>
        <dbReference type="Pfam" id="PF06832"/>
    </source>
</evidence>
<comment type="similarity">
    <text evidence="3">In the N-terminal section; belongs to the glycosyltransferase 51 family.</text>
</comment>
<evidence type="ECO:0000256" key="7">
    <source>
        <dbReference type="ARBA" id="ARBA00022679"/>
    </source>
</evidence>
<dbReference type="Pfam" id="PF06832">
    <property type="entry name" value="BiPBP_C"/>
    <property type="match status" value="1"/>
</dbReference>
<keyword evidence="5" id="KW-0645">Protease</keyword>